<keyword evidence="5" id="KW-0963">Cytoplasm</keyword>
<dbReference type="InterPro" id="IPR004636">
    <property type="entry name" value="AcOrn/SuccOrn_fam"/>
</dbReference>
<dbReference type="PIRSF" id="PIRSF000521">
    <property type="entry name" value="Transaminase_4ab_Lys_Orn"/>
    <property type="match status" value="1"/>
</dbReference>
<dbReference type="InterPro" id="IPR049704">
    <property type="entry name" value="Aminotrans_3_PPA_site"/>
</dbReference>
<reference evidence="6" key="1">
    <citation type="submission" date="2020-06" db="EMBL/GenBank/DDBJ databases">
        <title>Unique genomic features of the anaerobic methanotrophic archaea.</title>
        <authorList>
            <person name="Chadwick G.L."/>
            <person name="Skennerton C.T."/>
            <person name="Laso-Perez R."/>
            <person name="Leu A.O."/>
            <person name="Speth D.R."/>
            <person name="Yu H."/>
            <person name="Morgan-Lang C."/>
            <person name="Hatzenpichler R."/>
            <person name="Goudeau D."/>
            <person name="Malmstrom R."/>
            <person name="Brazelton W.J."/>
            <person name="Woyke T."/>
            <person name="Hallam S.J."/>
            <person name="Tyson G.W."/>
            <person name="Wegener G."/>
            <person name="Boetius A."/>
            <person name="Orphan V."/>
        </authorList>
    </citation>
    <scope>NUCLEOTIDE SEQUENCE</scope>
</reference>
<dbReference type="AlphaFoldDB" id="A0A7G9Y3H5"/>
<dbReference type="EMBL" id="MT630749">
    <property type="protein sequence ID" value="QNO42559.1"/>
    <property type="molecule type" value="Genomic_DNA"/>
</dbReference>
<feature type="binding site" evidence="5">
    <location>
        <position position="129"/>
    </location>
    <ligand>
        <name>pyridoxal 5'-phosphate</name>
        <dbReference type="ChEBI" id="CHEBI:597326"/>
    </ligand>
</feature>
<evidence type="ECO:0000256" key="5">
    <source>
        <dbReference type="HAMAP-Rule" id="MF_01107"/>
    </source>
</evidence>
<comment type="similarity">
    <text evidence="5">Belongs to the class-III pyridoxal-phosphate-dependent aminotransferase family. ArgD subfamily.</text>
</comment>
<keyword evidence="1 5" id="KW-0032">Aminotransferase</keyword>
<evidence type="ECO:0000256" key="3">
    <source>
        <dbReference type="ARBA" id="ARBA00022679"/>
    </source>
</evidence>
<dbReference type="SUPFAM" id="SSF53383">
    <property type="entry name" value="PLP-dependent transferases"/>
    <property type="match status" value="1"/>
</dbReference>
<dbReference type="NCBIfam" id="TIGR00707">
    <property type="entry name" value="argD"/>
    <property type="match status" value="1"/>
</dbReference>
<organism evidence="6">
    <name type="scientific">Candidatus Methanogaster sp. ANME-2c ERB4</name>
    <dbReference type="NCBI Taxonomy" id="2759911"/>
    <lineage>
        <taxon>Archaea</taxon>
        <taxon>Methanobacteriati</taxon>
        <taxon>Methanobacteriota</taxon>
        <taxon>Stenosarchaea group</taxon>
        <taxon>Methanomicrobia</taxon>
        <taxon>Methanosarcinales</taxon>
        <taxon>ANME-2 cluster</taxon>
        <taxon>Candidatus Methanogasteraceae</taxon>
        <taxon>Candidatus Methanogaster</taxon>
    </lineage>
</organism>
<evidence type="ECO:0000256" key="4">
    <source>
        <dbReference type="ARBA" id="ARBA00022898"/>
    </source>
</evidence>
<comment type="subunit">
    <text evidence="5">Homodimer.</text>
</comment>
<dbReference type="NCBIfam" id="NF002325">
    <property type="entry name" value="PRK01278.1"/>
    <property type="match status" value="1"/>
</dbReference>
<feature type="binding site" evidence="5">
    <location>
        <position position="132"/>
    </location>
    <ligand>
        <name>N(2)-acetyl-L-ornithine</name>
        <dbReference type="ChEBI" id="CHEBI:57805"/>
    </ligand>
</feature>
<dbReference type="EC" id="2.6.1.11" evidence="5"/>
<dbReference type="Pfam" id="PF00202">
    <property type="entry name" value="Aminotran_3"/>
    <property type="match status" value="1"/>
</dbReference>
<dbReference type="GO" id="GO:0042802">
    <property type="term" value="F:identical protein binding"/>
    <property type="evidence" value="ECO:0007669"/>
    <property type="project" value="TreeGrafter"/>
</dbReference>
<dbReference type="InterPro" id="IPR015424">
    <property type="entry name" value="PyrdxlP-dep_Trfase"/>
</dbReference>
<keyword evidence="4 5" id="KW-0663">Pyridoxal phosphate</keyword>
<feature type="binding site" evidence="5">
    <location>
        <begin position="102"/>
        <end position="103"/>
    </location>
    <ligand>
        <name>pyridoxal 5'-phosphate</name>
        <dbReference type="ChEBI" id="CHEBI:597326"/>
    </ligand>
</feature>
<gene>
    <name evidence="6" type="primary">lysJ</name>
    <name evidence="5" type="synonym">argD</name>
    <name evidence="6" type="ORF">MMHALIEK_00035</name>
</gene>
<sequence length="382" mass="41467">MTPIEAETRYIQPTYTRQPITITRGSGARVWDSEGREYIDCIAGVAVNVCGHCHPKIVEAIRTQAETLMHTSNLYYTEPQIKLAEELNYLTGLDRIFFCNSGTEAVEAAMKLARRSTGKTDFIAAENSFHGRTLGALSLTHTEKYRMPFEPLIPGVTFVRYDDAAAIAEAITPDTAAVVLEAVQGEGGIHIASAEYLREVREICDSNDVLLIIDEVQTGFGRTGAWFAYEHYGIVPDIMTMAKALGNGFPIGAMASREDILFGRGEHGATFAGSPLACAAALATISVIKDEGLVERSRTLGAHLLRGLQSIESLAGNRVREVRGIGLMVGIDFETGCGDLVNAARERGILLNCTADTVLRFLPPLVITESELDRVMDVVGQL</sequence>
<comment type="pathway">
    <text evidence="5">Amino-acid biosynthesis; L-arginine biosynthesis; N(2)-acetyl-L-ornithine from L-glutamate: step 4/4.</text>
</comment>
<dbReference type="GO" id="GO:0003992">
    <property type="term" value="F:N2-acetyl-L-ornithine:2-oxoglutarate 5-aminotransferase activity"/>
    <property type="evidence" value="ECO:0007669"/>
    <property type="project" value="UniProtKB-UniRule"/>
</dbReference>
<comment type="caution">
    <text evidence="5">Lacks conserved residue(s) required for the propagation of feature annotation.</text>
</comment>
<dbReference type="PROSITE" id="PS00600">
    <property type="entry name" value="AA_TRANSFER_CLASS_3"/>
    <property type="match status" value="1"/>
</dbReference>
<comment type="miscellaneous">
    <text evidence="5">May also have succinyldiaminopimelate aminotransferase activity, thus carrying out the corresponding step in lysine biosynthesis.</text>
</comment>
<comment type="cofactor">
    <cofactor evidence="5">
        <name>pyridoxal 5'-phosphate</name>
        <dbReference type="ChEBI" id="CHEBI:597326"/>
    </cofactor>
    <text evidence="5">Binds 1 pyridoxal phosphate per subunit.</text>
</comment>
<comment type="subcellular location">
    <subcellularLocation>
        <location evidence="5">Cytoplasm</location>
    </subcellularLocation>
</comment>
<keyword evidence="2 5" id="KW-0028">Amino-acid biosynthesis</keyword>
<dbReference type="GO" id="GO:0005737">
    <property type="term" value="C:cytoplasm"/>
    <property type="evidence" value="ECO:0007669"/>
    <property type="project" value="UniProtKB-SubCell"/>
</dbReference>
<feature type="binding site" evidence="5">
    <location>
        <position position="270"/>
    </location>
    <ligand>
        <name>pyridoxal 5'-phosphate</name>
        <dbReference type="ChEBI" id="CHEBI:597326"/>
    </ligand>
</feature>
<feature type="binding site" evidence="5">
    <location>
        <begin position="214"/>
        <end position="217"/>
    </location>
    <ligand>
        <name>pyridoxal 5'-phosphate</name>
        <dbReference type="ChEBI" id="CHEBI:597326"/>
    </ligand>
</feature>
<feature type="modified residue" description="N6-(pyridoxal phosphate)lysine" evidence="5">
    <location>
        <position position="243"/>
    </location>
</feature>
<keyword evidence="3 5" id="KW-0808">Transferase</keyword>
<evidence type="ECO:0000256" key="2">
    <source>
        <dbReference type="ARBA" id="ARBA00022605"/>
    </source>
</evidence>
<dbReference type="PANTHER" id="PTHR11986:SF79">
    <property type="entry name" value="ACETYLORNITHINE AMINOTRANSFERASE, MITOCHONDRIAL"/>
    <property type="match status" value="1"/>
</dbReference>
<dbReference type="Gene3D" id="3.90.1150.10">
    <property type="entry name" value="Aspartate Aminotransferase, domain 1"/>
    <property type="match status" value="1"/>
</dbReference>
<dbReference type="FunFam" id="3.40.640.10:FF:000004">
    <property type="entry name" value="Acetylornithine aminotransferase"/>
    <property type="match status" value="1"/>
</dbReference>
<evidence type="ECO:0000313" key="6">
    <source>
        <dbReference type="EMBL" id="QNO42559.1"/>
    </source>
</evidence>
<keyword evidence="5" id="KW-0055">Arginine biosynthesis</keyword>
<comment type="catalytic activity">
    <reaction evidence="5">
        <text>N(2)-acetyl-L-ornithine + 2-oxoglutarate = N-acetyl-L-glutamate 5-semialdehyde + L-glutamate</text>
        <dbReference type="Rhea" id="RHEA:18049"/>
        <dbReference type="ChEBI" id="CHEBI:16810"/>
        <dbReference type="ChEBI" id="CHEBI:29123"/>
        <dbReference type="ChEBI" id="CHEBI:29985"/>
        <dbReference type="ChEBI" id="CHEBI:57805"/>
        <dbReference type="EC" id="2.6.1.11"/>
    </reaction>
</comment>
<evidence type="ECO:0000256" key="1">
    <source>
        <dbReference type="ARBA" id="ARBA00022576"/>
    </source>
</evidence>
<dbReference type="InterPro" id="IPR050103">
    <property type="entry name" value="Class-III_PLP-dep_AT"/>
</dbReference>
<dbReference type="CDD" id="cd00610">
    <property type="entry name" value="OAT_like"/>
    <property type="match status" value="1"/>
</dbReference>
<dbReference type="InterPro" id="IPR005814">
    <property type="entry name" value="Aminotrans_3"/>
</dbReference>
<dbReference type="GO" id="GO:0006526">
    <property type="term" value="P:L-arginine biosynthetic process"/>
    <property type="evidence" value="ECO:0007669"/>
    <property type="project" value="UniProtKB-UniRule"/>
</dbReference>
<dbReference type="PANTHER" id="PTHR11986">
    <property type="entry name" value="AMINOTRANSFERASE CLASS III"/>
    <property type="match status" value="1"/>
</dbReference>
<dbReference type="Gene3D" id="3.40.640.10">
    <property type="entry name" value="Type I PLP-dependent aspartate aminotransferase-like (Major domain)"/>
    <property type="match status" value="1"/>
</dbReference>
<dbReference type="UniPathway" id="UPA00068">
    <property type="reaction ID" value="UER00109"/>
</dbReference>
<protein>
    <recommendedName>
        <fullName evidence="5">Acetylornithine aminotransferase</fullName>
        <shortName evidence="5">ACOAT</shortName>
        <ecNumber evidence="5">2.6.1.11</ecNumber>
    </recommendedName>
</protein>
<proteinExistence type="inferred from homology"/>
<dbReference type="NCBIfam" id="NF002874">
    <property type="entry name" value="PRK03244.1"/>
    <property type="match status" value="1"/>
</dbReference>
<dbReference type="HAMAP" id="MF_01107">
    <property type="entry name" value="ArgD_aminotrans_3"/>
    <property type="match status" value="1"/>
</dbReference>
<accession>A0A7G9Y3H5</accession>
<dbReference type="InterPro" id="IPR015421">
    <property type="entry name" value="PyrdxlP-dep_Trfase_major"/>
</dbReference>
<name>A0A7G9Y3H5_9EURY</name>
<dbReference type="InterPro" id="IPR015422">
    <property type="entry name" value="PyrdxlP-dep_Trfase_small"/>
</dbReference>
<dbReference type="GO" id="GO:0030170">
    <property type="term" value="F:pyridoxal phosphate binding"/>
    <property type="evidence" value="ECO:0007669"/>
    <property type="project" value="InterPro"/>
</dbReference>